<dbReference type="Proteomes" id="UP001066276">
    <property type="component" value="Chromosome 8"/>
</dbReference>
<keyword evidence="3" id="KW-1185">Reference proteome</keyword>
<feature type="compositionally biased region" description="Basic and acidic residues" evidence="1">
    <location>
        <begin position="49"/>
        <end position="61"/>
    </location>
</feature>
<comment type="caution">
    <text evidence="2">The sequence shown here is derived from an EMBL/GenBank/DDBJ whole genome shotgun (WGS) entry which is preliminary data.</text>
</comment>
<evidence type="ECO:0000313" key="2">
    <source>
        <dbReference type="EMBL" id="KAJ1119990.1"/>
    </source>
</evidence>
<protein>
    <submittedName>
        <fullName evidence="2">Uncharacterized protein</fullName>
    </submittedName>
</protein>
<reference evidence="2" key="1">
    <citation type="journal article" date="2022" name="bioRxiv">
        <title>Sequencing and chromosome-scale assembly of the giantPleurodeles waltlgenome.</title>
        <authorList>
            <person name="Brown T."/>
            <person name="Elewa A."/>
            <person name="Iarovenko S."/>
            <person name="Subramanian E."/>
            <person name="Araus A.J."/>
            <person name="Petzold A."/>
            <person name="Susuki M."/>
            <person name="Suzuki K.-i.T."/>
            <person name="Hayashi T."/>
            <person name="Toyoda A."/>
            <person name="Oliveira C."/>
            <person name="Osipova E."/>
            <person name="Leigh N.D."/>
            <person name="Simon A."/>
            <person name="Yun M.H."/>
        </authorList>
    </citation>
    <scope>NUCLEOTIDE SEQUENCE</scope>
    <source>
        <strain evidence="2">20211129_DDA</strain>
        <tissue evidence="2">Liver</tissue>
    </source>
</reference>
<feature type="region of interest" description="Disordered" evidence="1">
    <location>
        <begin position="39"/>
        <end position="176"/>
    </location>
</feature>
<gene>
    <name evidence="2" type="ORF">NDU88_008173</name>
</gene>
<proteinExistence type="predicted"/>
<evidence type="ECO:0000256" key="1">
    <source>
        <dbReference type="SAM" id="MobiDB-lite"/>
    </source>
</evidence>
<accession>A0AAV7P476</accession>
<dbReference type="EMBL" id="JANPWB010000012">
    <property type="protein sequence ID" value="KAJ1119990.1"/>
    <property type="molecule type" value="Genomic_DNA"/>
</dbReference>
<dbReference type="AlphaFoldDB" id="A0AAV7P476"/>
<organism evidence="2 3">
    <name type="scientific">Pleurodeles waltl</name>
    <name type="common">Iberian ribbed newt</name>
    <dbReference type="NCBI Taxonomy" id="8319"/>
    <lineage>
        <taxon>Eukaryota</taxon>
        <taxon>Metazoa</taxon>
        <taxon>Chordata</taxon>
        <taxon>Craniata</taxon>
        <taxon>Vertebrata</taxon>
        <taxon>Euteleostomi</taxon>
        <taxon>Amphibia</taxon>
        <taxon>Batrachia</taxon>
        <taxon>Caudata</taxon>
        <taxon>Salamandroidea</taxon>
        <taxon>Salamandridae</taxon>
        <taxon>Pleurodelinae</taxon>
        <taxon>Pleurodeles</taxon>
    </lineage>
</organism>
<sequence>MDRELSRLPAKCIVEMFAQPKAKKATNSFRDVALVLGRRPATTGSSGWPERKPNRGPEHSIRAKAWRARQRGDRAAKKRETTPIHPTRKLRTSNFILTSGSAFHPGLRPQGNPDKAGNEGEGLPRQVKAAAVPRALQASKAGVRHAGAEESGPVFASQRRRIGGPSARSLASQAGS</sequence>
<evidence type="ECO:0000313" key="3">
    <source>
        <dbReference type="Proteomes" id="UP001066276"/>
    </source>
</evidence>
<name>A0AAV7P476_PLEWA</name>
<feature type="compositionally biased region" description="Basic and acidic residues" evidence="1">
    <location>
        <begin position="70"/>
        <end position="82"/>
    </location>
</feature>
<feature type="compositionally biased region" description="Polar residues" evidence="1">
    <location>
        <begin position="92"/>
        <end position="101"/>
    </location>
</feature>